<dbReference type="AlphaFoldDB" id="A0A1H1QRN0"/>
<dbReference type="Pfam" id="PF10604">
    <property type="entry name" value="Polyketide_cyc2"/>
    <property type="match status" value="1"/>
</dbReference>
<dbReference type="Gene3D" id="3.30.530.20">
    <property type="match status" value="1"/>
</dbReference>
<dbReference type="SUPFAM" id="SSF55961">
    <property type="entry name" value="Bet v1-like"/>
    <property type="match status" value="1"/>
</dbReference>
<dbReference type="STRING" id="1136497.SAMN04489752_1313"/>
<dbReference type="Proteomes" id="UP000199597">
    <property type="component" value="Chromosome I"/>
</dbReference>
<dbReference type="CDD" id="cd07812">
    <property type="entry name" value="SRPBCC"/>
    <property type="match status" value="1"/>
</dbReference>
<name>A0A1H1QRN0_9MICO</name>
<sequence length="159" mass="17735">MMTGMTESLTFADSIHIDADPMTVYRTVADVTRTGEWSPVCRECWWDDGDGPRAGAWFTGRNVTPGREWQTRSRVVVADEGRRFGWSVGPGRVIWTYSVQEADGGTLLTESWEFLPEGQEFFAEKYGERASEEIAARTASAHTGIPQTLAAIKQVIEAR</sequence>
<proteinExistence type="predicted"/>
<evidence type="ECO:0000313" key="1">
    <source>
        <dbReference type="EMBL" id="SDS25559.1"/>
    </source>
</evidence>
<protein>
    <submittedName>
        <fullName evidence="1">Polyketide cyclase / dehydrase and lipid transport</fullName>
    </submittedName>
</protein>
<reference evidence="2" key="1">
    <citation type="submission" date="2016-10" db="EMBL/GenBank/DDBJ databases">
        <authorList>
            <person name="Varghese N."/>
            <person name="Submissions S."/>
        </authorList>
    </citation>
    <scope>NUCLEOTIDE SEQUENCE [LARGE SCALE GENOMIC DNA]</scope>
    <source>
        <strain evidence="2">DSM 23676</strain>
    </source>
</reference>
<gene>
    <name evidence="1" type="ORF">SAMN04489752_1313</name>
</gene>
<dbReference type="EMBL" id="LT629766">
    <property type="protein sequence ID" value="SDS25559.1"/>
    <property type="molecule type" value="Genomic_DNA"/>
</dbReference>
<dbReference type="InterPro" id="IPR023393">
    <property type="entry name" value="START-like_dom_sf"/>
</dbReference>
<accession>A0A1H1QRN0</accession>
<organism evidence="1 2">
    <name type="scientific">Brevibacterium siliguriense</name>
    <dbReference type="NCBI Taxonomy" id="1136497"/>
    <lineage>
        <taxon>Bacteria</taxon>
        <taxon>Bacillati</taxon>
        <taxon>Actinomycetota</taxon>
        <taxon>Actinomycetes</taxon>
        <taxon>Micrococcales</taxon>
        <taxon>Brevibacteriaceae</taxon>
        <taxon>Brevibacterium</taxon>
    </lineage>
</organism>
<evidence type="ECO:0000313" key="2">
    <source>
        <dbReference type="Proteomes" id="UP000199597"/>
    </source>
</evidence>
<keyword evidence="2" id="KW-1185">Reference proteome</keyword>
<dbReference type="InterPro" id="IPR019587">
    <property type="entry name" value="Polyketide_cyclase/dehydratase"/>
</dbReference>